<keyword evidence="2" id="KW-1185">Reference proteome</keyword>
<dbReference type="Proteomes" id="UP000678016">
    <property type="component" value="Chromosome"/>
</dbReference>
<name>A0ABX8C2V7_9ACTN</name>
<protein>
    <submittedName>
        <fullName evidence="1">Uncharacterized protein</fullName>
    </submittedName>
</protein>
<evidence type="ECO:0000313" key="2">
    <source>
        <dbReference type="Proteomes" id="UP000678016"/>
    </source>
</evidence>
<accession>A0ABX8C2V7</accession>
<proteinExistence type="predicted"/>
<gene>
    <name evidence="1" type="ORF">KGD83_16265</name>
</gene>
<organism evidence="1 2">
    <name type="scientific">Nocardiopsis akebiae</name>
    <dbReference type="NCBI Taxonomy" id="2831968"/>
    <lineage>
        <taxon>Bacteria</taxon>
        <taxon>Bacillati</taxon>
        <taxon>Actinomycetota</taxon>
        <taxon>Actinomycetes</taxon>
        <taxon>Streptosporangiales</taxon>
        <taxon>Nocardiopsidaceae</taxon>
        <taxon>Nocardiopsis</taxon>
    </lineage>
</organism>
<dbReference type="RefSeq" id="WP_157983434.1">
    <property type="nucleotide sequence ID" value="NZ_CP074132.1"/>
</dbReference>
<reference evidence="2" key="1">
    <citation type="submission" date="2021-05" db="EMBL/GenBank/DDBJ databases">
        <title>Direct Submission.</title>
        <authorList>
            <person name="Li K."/>
            <person name="Gao J."/>
        </authorList>
    </citation>
    <scope>NUCLEOTIDE SEQUENCE [LARGE SCALE GENOMIC DNA]</scope>
    <source>
        <strain evidence="2">HDS12</strain>
    </source>
</reference>
<evidence type="ECO:0000313" key="1">
    <source>
        <dbReference type="EMBL" id="QUX26918.1"/>
    </source>
</evidence>
<sequence>MAVLNANDFLYVLGFEVQVISQSCDSNMPAVVDRVNNERLLQQLADSQRV</sequence>
<dbReference type="EMBL" id="CP074132">
    <property type="protein sequence ID" value="QUX26918.1"/>
    <property type="molecule type" value="Genomic_DNA"/>
</dbReference>